<organism evidence="3 4">
    <name type="scientific">Cercospora zeae-maydis SCOH1-5</name>
    <dbReference type="NCBI Taxonomy" id="717836"/>
    <lineage>
        <taxon>Eukaryota</taxon>
        <taxon>Fungi</taxon>
        <taxon>Dikarya</taxon>
        <taxon>Ascomycota</taxon>
        <taxon>Pezizomycotina</taxon>
        <taxon>Dothideomycetes</taxon>
        <taxon>Dothideomycetidae</taxon>
        <taxon>Mycosphaerellales</taxon>
        <taxon>Mycosphaerellaceae</taxon>
        <taxon>Cercospora</taxon>
    </lineage>
</organism>
<dbReference type="PROSITE" id="PS00383">
    <property type="entry name" value="TYR_PHOSPHATASE_1"/>
    <property type="match status" value="1"/>
</dbReference>
<dbReference type="SUPFAM" id="SSF52799">
    <property type="entry name" value="(Phosphotyrosine protein) phosphatases II"/>
    <property type="match status" value="1"/>
</dbReference>
<keyword evidence="4" id="KW-1185">Reference proteome</keyword>
<dbReference type="InterPro" id="IPR029021">
    <property type="entry name" value="Prot-tyrosine_phosphatase-like"/>
</dbReference>
<dbReference type="EMBL" id="ML992672">
    <property type="protein sequence ID" value="KAF2212788.1"/>
    <property type="molecule type" value="Genomic_DNA"/>
</dbReference>
<dbReference type="PROSITE" id="PS50056">
    <property type="entry name" value="TYR_PHOSPHATASE_2"/>
    <property type="match status" value="1"/>
</dbReference>
<evidence type="ECO:0000256" key="1">
    <source>
        <dbReference type="SAM" id="MobiDB-lite"/>
    </source>
</evidence>
<name>A0A6A6FHU2_9PEZI</name>
<feature type="domain" description="Tyrosine specific protein phosphatases" evidence="2">
    <location>
        <begin position="175"/>
        <end position="241"/>
    </location>
</feature>
<evidence type="ECO:0000313" key="4">
    <source>
        <dbReference type="Proteomes" id="UP000799539"/>
    </source>
</evidence>
<dbReference type="GO" id="GO:0004721">
    <property type="term" value="F:phosphoprotein phosphatase activity"/>
    <property type="evidence" value="ECO:0007669"/>
    <property type="project" value="InterPro"/>
</dbReference>
<dbReference type="PANTHER" id="PTHR31126">
    <property type="entry name" value="TYROSINE-PROTEIN PHOSPHATASE"/>
    <property type="match status" value="1"/>
</dbReference>
<evidence type="ECO:0000259" key="2">
    <source>
        <dbReference type="PROSITE" id="PS50056"/>
    </source>
</evidence>
<reference evidence="3" key="1">
    <citation type="journal article" date="2020" name="Stud. Mycol.">
        <title>101 Dothideomycetes genomes: a test case for predicting lifestyles and emergence of pathogens.</title>
        <authorList>
            <person name="Haridas S."/>
            <person name="Albert R."/>
            <person name="Binder M."/>
            <person name="Bloem J."/>
            <person name="Labutti K."/>
            <person name="Salamov A."/>
            <person name="Andreopoulos B."/>
            <person name="Baker S."/>
            <person name="Barry K."/>
            <person name="Bills G."/>
            <person name="Bluhm B."/>
            <person name="Cannon C."/>
            <person name="Castanera R."/>
            <person name="Culley D."/>
            <person name="Daum C."/>
            <person name="Ezra D."/>
            <person name="Gonzalez J."/>
            <person name="Henrissat B."/>
            <person name="Kuo A."/>
            <person name="Liang C."/>
            <person name="Lipzen A."/>
            <person name="Lutzoni F."/>
            <person name="Magnuson J."/>
            <person name="Mondo S."/>
            <person name="Nolan M."/>
            <person name="Ohm R."/>
            <person name="Pangilinan J."/>
            <person name="Park H.-J."/>
            <person name="Ramirez L."/>
            <person name="Alfaro M."/>
            <person name="Sun H."/>
            <person name="Tritt A."/>
            <person name="Yoshinaga Y."/>
            <person name="Zwiers L.-H."/>
            <person name="Turgeon B."/>
            <person name="Goodwin S."/>
            <person name="Spatafora J."/>
            <person name="Crous P."/>
            <person name="Grigoriev I."/>
        </authorList>
    </citation>
    <scope>NUCLEOTIDE SEQUENCE</scope>
    <source>
        <strain evidence="3">SCOH1-5</strain>
    </source>
</reference>
<feature type="region of interest" description="Disordered" evidence="1">
    <location>
        <begin position="76"/>
        <end position="101"/>
    </location>
</feature>
<sequence>MPQSTLPVLQNVANLRDVASSTGFPTLRPGLLLRSAAPDDATPDDRDLLATEIGLKTIIDLRSDTEHRDVTKKSALRVPPVPDPPLRTHSGQDHIDHADPQNPYRVPGVTYELINFNGSAYTSHLIWQLSYLNIAKLLTWYMLGYSNDAIAIIATNVMRKRGLVGLAQDSLTYCKTEVKLVFDVLAKEKNYPLLVHCTQGKDRTGLVILLVLMLLGVEASAIERDYMLSQEGLAPDREERVKAITKVGFPAEFVDCAKDWTQTVIATIENEHGGIEAYLTSCEVDLAQQKRVRDILSQDIA</sequence>
<dbReference type="AlphaFoldDB" id="A0A6A6FHU2"/>
<dbReference type="Gene3D" id="3.90.190.10">
    <property type="entry name" value="Protein tyrosine phosphatase superfamily"/>
    <property type="match status" value="1"/>
</dbReference>
<proteinExistence type="predicted"/>
<dbReference type="InterPro" id="IPR026893">
    <property type="entry name" value="Tyr/Ser_Pase_IphP-type"/>
</dbReference>
<dbReference type="Proteomes" id="UP000799539">
    <property type="component" value="Unassembled WGS sequence"/>
</dbReference>
<dbReference type="Pfam" id="PF13350">
    <property type="entry name" value="Y_phosphatase3"/>
    <property type="match status" value="1"/>
</dbReference>
<evidence type="ECO:0000313" key="3">
    <source>
        <dbReference type="EMBL" id="KAF2212788.1"/>
    </source>
</evidence>
<dbReference type="InterPro" id="IPR016130">
    <property type="entry name" value="Tyr_Pase_AS"/>
</dbReference>
<dbReference type="InterPro" id="IPR000387">
    <property type="entry name" value="Tyr_Pase_dom"/>
</dbReference>
<gene>
    <name evidence="3" type="ORF">CERZMDRAFT_41116</name>
</gene>
<feature type="compositionally biased region" description="Basic and acidic residues" evidence="1">
    <location>
        <begin position="90"/>
        <end position="99"/>
    </location>
</feature>
<protein>
    <recommendedName>
        <fullName evidence="2">Tyrosine specific protein phosphatases domain-containing protein</fullName>
    </recommendedName>
</protein>
<dbReference type="PANTHER" id="PTHR31126:SF10">
    <property type="entry name" value="PROTEIN PHOSPHATASE, PUTATIVE (AFU_ORTHOLOGUE AFUA_6G06650)-RELATED"/>
    <property type="match status" value="1"/>
</dbReference>
<dbReference type="OrthoDB" id="9988524at2759"/>
<accession>A0A6A6FHU2</accession>